<dbReference type="InterPro" id="IPR004183">
    <property type="entry name" value="Xdiol_dOase_suB"/>
</dbReference>
<dbReference type="Gene3D" id="3.40.830.10">
    <property type="entry name" value="LigB-like"/>
    <property type="match status" value="1"/>
</dbReference>
<keyword evidence="4" id="KW-0862">Zinc</keyword>
<sequence length="279" mass="31169">MSTSIASKRLPVYFISHGAPTLIIDTHDKTHKFLKQLGAKIRKQFKPTAVVIVSGHWESTDVIRVGSFSGETSLIYDFHGFHETLYQQEYHSKGSPELASKIVDLLKKAKMEAIEDETRGFDHGVWIPLKLIFPEPGDVPIVQVSLKRDASFEFHTKVGKALESLRDEGILLIGSGSLVHNLRDSFSDFHSSNFTPKQYATTFDKDVTDIIKNSRGKELENKLIDLKNHRLLKKAHPTTDHLVPLHVAAGAAGEDKGEKLYHDIYSGLSSSAFCWGTCE</sequence>
<protein>
    <submittedName>
        <fullName evidence="7">9207_t:CDS:1</fullName>
    </submittedName>
</protein>
<dbReference type="SUPFAM" id="SSF53213">
    <property type="entry name" value="LigB-like"/>
    <property type="match status" value="1"/>
</dbReference>
<keyword evidence="5" id="KW-0560">Oxidoreductase</keyword>
<organism evidence="7 8">
    <name type="scientific">Ambispora gerdemannii</name>
    <dbReference type="NCBI Taxonomy" id="144530"/>
    <lineage>
        <taxon>Eukaryota</taxon>
        <taxon>Fungi</taxon>
        <taxon>Fungi incertae sedis</taxon>
        <taxon>Mucoromycota</taxon>
        <taxon>Glomeromycotina</taxon>
        <taxon>Glomeromycetes</taxon>
        <taxon>Archaeosporales</taxon>
        <taxon>Ambisporaceae</taxon>
        <taxon>Ambispora</taxon>
    </lineage>
</organism>
<feature type="domain" description="Extradiol ring-cleavage dioxygenase class III enzyme subunit B" evidence="6">
    <location>
        <begin position="12"/>
        <end position="265"/>
    </location>
</feature>
<reference evidence="7" key="1">
    <citation type="submission" date="2021-06" db="EMBL/GenBank/DDBJ databases">
        <authorList>
            <person name="Kallberg Y."/>
            <person name="Tangrot J."/>
            <person name="Rosling A."/>
        </authorList>
    </citation>
    <scope>NUCLEOTIDE SEQUENCE</scope>
    <source>
        <strain evidence="7">MT106</strain>
    </source>
</reference>
<dbReference type="InterPro" id="IPR014436">
    <property type="entry name" value="Extradiol_dOase_DODA"/>
</dbReference>
<evidence type="ECO:0000256" key="5">
    <source>
        <dbReference type="ARBA" id="ARBA00023002"/>
    </source>
</evidence>
<comment type="cofactor">
    <cofactor evidence="1">
        <name>Zn(2+)</name>
        <dbReference type="ChEBI" id="CHEBI:29105"/>
    </cofactor>
</comment>
<evidence type="ECO:0000256" key="2">
    <source>
        <dbReference type="ARBA" id="ARBA00007581"/>
    </source>
</evidence>
<dbReference type="EMBL" id="CAJVPL010000246">
    <property type="protein sequence ID" value="CAG8472242.1"/>
    <property type="molecule type" value="Genomic_DNA"/>
</dbReference>
<name>A0A9N8W4X1_9GLOM</name>
<dbReference type="Proteomes" id="UP000789831">
    <property type="component" value="Unassembled WGS sequence"/>
</dbReference>
<dbReference type="PANTHER" id="PTHR30096:SF0">
    <property type="entry name" value="4,5-DOPA DIOXYGENASE EXTRADIOL-LIKE PROTEIN"/>
    <property type="match status" value="1"/>
</dbReference>
<evidence type="ECO:0000256" key="1">
    <source>
        <dbReference type="ARBA" id="ARBA00001947"/>
    </source>
</evidence>
<keyword evidence="3" id="KW-0479">Metal-binding</keyword>
<evidence type="ECO:0000256" key="3">
    <source>
        <dbReference type="ARBA" id="ARBA00022723"/>
    </source>
</evidence>
<comment type="caution">
    <text evidence="7">The sequence shown here is derived from an EMBL/GenBank/DDBJ whole genome shotgun (WGS) entry which is preliminary data.</text>
</comment>
<evidence type="ECO:0000313" key="7">
    <source>
        <dbReference type="EMBL" id="CAG8472242.1"/>
    </source>
</evidence>
<dbReference type="AlphaFoldDB" id="A0A9N8W4X1"/>
<evidence type="ECO:0000313" key="8">
    <source>
        <dbReference type="Proteomes" id="UP000789831"/>
    </source>
</evidence>
<proteinExistence type="inferred from homology"/>
<keyword evidence="8" id="KW-1185">Reference proteome</keyword>
<dbReference type="OrthoDB" id="7396853at2759"/>
<dbReference type="CDD" id="cd07363">
    <property type="entry name" value="45_DOPA_Dioxygenase"/>
    <property type="match status" value="1"/>
</dbReference>
<gene>
    <name evidence="7" type="ORF">AGERDE_LOCUS2797</name>
</gene>
<dbReference type="GO" id="GO:0008198">
    <property type="term" value="F:ferrous iron binding"/>
    <property type="evidence" value="ECO:0007669"/>
    <property type="project" value="InterPro"/>
</dbReference>
<dbReference type="GO" id="GO:0008270">
    <property type="term" value="F:zinc ion binding"/>
    <property type="evidence" value="ECO:0007669"/>
    <property type="project" value="InterPro"/>
</dbReference>
<accession>A0A9N8W4X1</accession>
<evidence type="ECO:0000256" key="4">
    <source>
        <dbReference type="ARBA" id="ARBA00022833"/>
    </source>
</evidence>
<dbReference type="GO" id="GO:0016702">
    <property type="term" value="F:oxidoreductase activity, acting on single donors with incorporation of molecular oxygen, incorporation of two atoms of oxygen"/>
    <property type="evidence" value="ECO:0007669"/>
    <property type="project" value="UniProtKB-ARBA"/>
</dbReference>
<dbReference type="PANTHER" id="PTHR30096">
    <property type="entry name" value="4,5-DOPA DIOXYGENASE EXTRADIOL-LIKE PROTEIN"/>
    <property type="match status" value="1"/>
</dbReference>
<evidence type="ECO:0000259" key="6">
    <source>
        <dbReference type="Pfam" id="PF02900"/>
    </source>
</evidence>
<dbReference type="Pfam" id="PF02900">
    <property type="entry name" value="LigB"/>
    <property type="match status" value="1"/>
</dbReference>
<comment type="similarity">
    <text evidence="2">Belongs to the DODA-type extradiol aromatic ring-opening dioxygenase family.</text>
</comment>
<dbReference type="PIRSF" id="PIRSF006157">
    <property type="entry name" value="Doxgns_DODA"/>
    <property type="match status" value="1"/>
</dbReference>